<comment type="caution">
    <text evidence="1">The sequence shown here is derived from an EMBL/GenBank/DDBJ whole genome shotgun (WGS) entry which is preliminary data.</text>
</comment>
<reference evidence="2" key="1">
    <citation type="journal article" date="2022" name="Mol. Ecol. Resour.">
        <title>The genomes of chicory, endive, great burdock and yacon provide insights into Asteraceae palaeo-polyploidization history and plant inulin production.</title>
        <authorList>
            <person name="Fan W."/>
            <person name="Wang S."/>
            <person name="Wang H."/>
            <person name="Wang A."/>
            <person name="Jiang F."/>
            <person name="Liu H."/>
            <person name="Zhao H."/>
            <person name="Xu D."/>
            <person name="Zhang Y."/>
        </authorList>
    </citation>
    <scope>NUCLEOTIDE SEQUENCE [LARGE SCALE GENOMIC DNA]</scope>
    <source>
        <strain evidence="2">cv. Yunnan</strain>
    </source>
</reference>
<organism evidence="1 2">
    <name type="scientific">Smallanthus sonchifolius</name>
    <dbReference type="NCBI Taxonomy" id="185202"/>
    <lineage>
        <taxon>Eukaryota</taxon>
        <taxon>Viridiplantae</taxon>
        <taxon>Streptophyta</taxon>
        <taxon>Embryophyta</taxon>
        <taxon>Tracheophyta</taxon>
        <taxon>Spermatophyta</taxon>
        <taxon>Magnoliopsida</taxon>
        <taxon>eudicotyledons</taxon>
        <taxon>Gunneridae</taxon>
        <taxon>Pentapetalae</taxon>
        <taxon>asterids</taxon>
        <taxon>campanulids</taxon>
        <taxon>Asterales</taxon>
        <taxon>Asteraceae</taxon>
        <taxon>Asteroideae</taxon>
        <taxon>Heliantheae alliance</taxon>
        <taxon>Millerieae</taxon>
        <taxon>Smallanthus</taxon>
    </lineage>
</organism>
<evidence type="ECO:0000313" key="1">
    <source>
        <dbReference type="EMBL" id="KAI3786478.1"/>
    </source>
</evidence>
<reference evidence="1 2" key="2">
    <citation type="journal article" date="2022" name="Mol. Ecol. Resour.">
        <title>The genomes of chicory, endive, great burdock and yacon provide insights into Asteraceae paleo-polyploidization history and plant inulin production.</title>
        <authorList>
            <person name="Fan W."/>
            <person name="Wang S."/>
            <person name="Wang H."/>
            <person name="Wang A."/>
            <person name="Jiang F."/>
            <person name="Liu H."/>
            <person name="Zhao H."/>
            <person name="Xu D."/>
            <person name="Zhang Y."/>
        </authorList>
    </citation>
    <scope>NUCLEOTIDE SEQUENCE [LARGE SCALE GENOMIC DNA]</scope>
    <source>
        <strain evidence="2">cv. Yunnan</strain>
        <tissue evidence="1">Leaves</tissue>
    </source>
</reference>
<dbReference type="Proteomes" id="UP001056120">
    <property type="component" value="Linkage Group LG13"/>
</dbReference>
<keyword evidence="2" id="KW-1185">Reference proteome</keyword>
<protein>
    <submittedName>
        <fullName evidence="1">Uncharacterized protein</fullName>
    </submittedName>
</protein>
<gene>
    <name evidence="1" type="ORF">L1987_40186</name>
</gene>
<dbReference type="EMBL" id="CM042030">
    <property type="protein sequence ID" value="KAI3786478.1"/>
    <property type="molecule type" value="Genomic_DNA"/>
</dbReference>
<evidence type="ECO:0000313" key="2">
    <source>
        <dbReference type="Proteomes" id="UP001056120"/>
    </source>
</evidence>
<name>A0ACB9GTI2_9ASTR</name>
<proteinExistence type="predicted"/>
<accession>A0ACB9GTI2</accession>
<sequence length="125" mass="14494">MSIEIPSDDSNIVHPWRMETNRGVKNSEEETGSSDLMGDSDLGNWQTNTPPSQMYHRRERRSRAKSEAGPSRTRKPRMRIRALEENMEIVKKPYAKELDAIYANIPMEALFEQDLLEYSTSEKFS</sequence>